<dbReference type="GO" id="GO:0016787">
    <property type="term" value="F:hydrolase activity"/>
    <property type="evidence" value="ECO:0007669"/>
    <property type="project" value="UniProtKB-KW"/>
</dbReference>
<gene>
    <name evidence="2" type="ORF">IAC85_05575</name>
</gene>
<dbReference type="SUPFAM" id="SSF63817">
    <property type="entry name" value="Sortase"/>
    <property type="match status" value="1"/>
</dbReference>
<evidence type="ECO:0000313" key="3">
    <source>
        <dbReference type="Proteomes" id="UP000886725"/>
    </source>
</evidence>
<keyword evidence="1" id="KW-0378">Hydrolase</keyword>
<sequence length="238" mass="27599">MYRRLLIVAFTLIGIGICIHFLSSTNFFFESPYEVVVTPTPSHDVVPVSFSNPFSTKNEIAILKETYQNDDIIAKIEIENTDFSSVVLQAEDNEFYLDHDLSGKPDGMGSTFLDYRNVLTDQKLLIYGHNSRNVNTEFQILEQYLDESFYPEHSILTLRSENGYYRYQAFAVLIVKDEVEHMKLSFTEEEYQTHLNYLKENSLYDTGASVSTDDDILLLQTCYYYPENSFIVVAFRKI</sequence>
<comment type="caution">
    <text evidence="2">The sequence shown here is derived from an EMBL/GenBank/DDBJ whole genome shotgun (WGS) entry which is preliminary data.</text>
</comment>
<dbReference type="Proteomes" id="UP000886725">
    <property type="component" value="Unassembled WGS sequence"/>
</dbReference>
<accession>A0A9D0Z2B8</accession>
<organism evidence="2 3">
    <name type="scientific">Candidatus Faecenecus gallistercoris</name>
    <dbReference type="NCBI Taxonomy" id="2840793"/>
    <lineage>
        <taxon>Bacteria</taxon>
        <taxon>Bacillati</taxon>
        <taxon>Bacillota</taxon>
        <taxon>Bacillota incertae sedis</taxon>
        <taxon>Candidatus Faecenecus</taxon>
    </lineage>
</organism>
<reference evidence="2" key="1">
    <citation type="submission" date="2020-10" db="EMBL/GenBank/DDBJ databases">
        <authorList>
            <person name="Gilroy R."/>
        </authorList>
    </citation>
    <scope>NUCLEOTIDE SEQUENCE</scope>
    <source>
        <strain evidence="2">CHK165-10780</strain>
    </source>
</reference>
<reference evidence="2" key="2">
    <citation type="journal article" date="2021" name="PeerJ">
        <title>Extensive microbial diversity within the chicken gut microbiome revealed by metagenomics and culture.</title>
        <authorList>
            <person name="Gilroy R."/>
            <person name="Ravi A."/>
            <person name="Getino M."/>
            <person name="Pursley I."/>
            <person name="Horton D.L."/>
            <person name="Alikhan N.F."/>
            <person name="Baker D."/>
            <person name="Gharbi K."/>
            <person name="Hall N."/>
            <person name="Watson M."/>
            <person name="Adriaenssens E.M."/>
            <person name="Foster-Nyarko E."/>
            <person name="Jarju S."/>
            <person name="Secka A."/>
            <person name="Antonio M."/>
            <person name="Oren A."/>
            <person name="Chaudhuri R.R."/>
            <person name="La Ragione R."/>
            <person name="Hildebrand F."/>
            <person name="Pallen M.J."/>
        </authorList>
    </citation>
    <scope>NUCLEOTIDE SEQUENCE</scope>
    <source>
        <strain evidence="2">CHK165-10780</strain>
    </source>
</reference>
<protein>
    <submittedName>
        <fullName evidence="2">Class B sortase</fullName>
    </submittedName>
</protein>
<evidence type="ECO:0000313" key="2">
    <source>
        <dbReference type="EMBL" id="HIQ65190.1"/>
    </source>
</evidence>
<dbReference type="Pfam" id="PF04203">
    <property type="entry name" value="Sortase"/>
    <property type="match status" value="1"/>
</dbReference>
<proteinExistence type="predicted"/>
<dbReference type="InterPro" id="IPR005754">
    <property type="entry name" value="Sortase"/>
</dbReference>
<dbReference type="CDD" id="cd05826">
    <property type="entry name" value="Sortase_B"/>
    <property type="match status" value="1"/>
</dbReference>
<dbReference type="AlphaFoldDB" id="A0A9D0Z2B8"/>
<name>A0A9D0Z2B8_9FIRM</name>
<dbReference type="Gene3D" id="2.40.260.10">
    <property type="entry name" value="Sortase"/>
    <property type="match status" value="1"/>
</dbReference>
<dbReference type="EMBL" id="DVFU01000107">
    <property type="protein sequence ID" value="HIQ65190.1"/>
    <property type="molecule type" value="Genomic_DNA"/>
</dbReference>
<dbReference type="InterPro" id="IPR023365">
    <property type="entry name" value="Sortase_dom-sf"/>
</dbReference>
<dbReference type="InterPro" id="IPR009835">
    <property type="entry name" value="SrtB"/>
</dbReference>
<evidence type="ECO:0000256" key="1">
    <source>
        <dbReference type="ARBA" id="ARBA00022801"/>
    </source>
</evidence>